<feature type="compositionally biased region" description="Polar residues" evidence="1">
    <location>
        <begin position="367"/>
        <end position="384"/>
    </location>
</feature>
<name>F8NTN8_SERL9</name>
<gene>
    <name evidence="4" type="ORF">SERLADRAFT_407991</name>
</gene>
<dbReference type="HOGENOM" id="CLU_403407_0_0_1"/>
<reference evidence="4" key="1">
    <citation type="submission" date="2011-04" db="EMBL/GenBank/DDBJ databases">
        <title>Evolution of plant cell wall degrading machinery underlies the functional diversity of forest fungi.</title>
        <authorList>
            <consortium name="US DOE Joint Genome Institute (JGI-PGF)"/>
            <person name="Eastwood D.C."/>
            <person name="Floudas D."/>
            <person name="Binder M."/>
            <person name="Majcherczyk A."/>
            <person name="Schneider P."/>
            <person name="Aerts A."/>
            <person name="Asiegbu F.O."/>
            <person name="Baker S.E."/>
            <person name="Barry K."/>
            <person name="Bendiksby M."/>
            <person name="Blumentritt M."/>
            <person name="Coutinho P.M."/>
            <person name="Cullen D."/>
            <person name="Cullen D."/>
            <person name="Gathman A."/>
            <person name="Goodell B."/>
            <person name="Henrissat B."/>
            <person name="Ihrmark K."/>
            <person name="Kauserud H."/>
            <person name="Kohler A."/>
            <person name="LaButti K."/>
            <person name="Lapidus A."/>
            <person name="Lavin J.L."/>
            <person name="Lee Y.-H."/>
            <person name="Lindquist E."/>
            <person name="Lilly W."/>
            <person name="Lucas S."/>
            <person name="Morin E."/>
            <person name="Murat C."/>
            <person name="Oguiza J.A."/>
            <person name="Park J."/>
            <person name="Pisabarro A.G."/>
            <person name="Riley R."/>
            <person name="Rosling A."/>
            <person name="Salamov A."/>
            <person name="Schmidt O."/>
            <person name="Schmutz J."/>
            <person name="Skrede I."/>
            <person name="Stenlid J."/>
            <person name="Wiebenga A."/>
            <person name="Xie X."/>
            <person name="Kues U."/>
            <person name="Hibbett D.S."/>
            <person name="Hoffmeister D."/>
            <person name="Hogberg N."/>
            <person name="Martin F."/>
            <person name="Grigoriev I.V."/>
            <person name="Watkinson S.C."/>
        </authorList>
    </citation>
    <scope>NUCLEOTIDE SEQUENCE</scope>
    <source>
        <strain evidence="4">S7.9</strain>
    </source>
</reference>
<dbReference type="RefSeq" id="XP_007317831.1">
    <property type="nucleotide sequence ID" value="XM_007317769.1"/>
</dbReference>
<feature type="chain" id="PRO_5003375982" description="TRP C-terminal domain-containing protein" evidence="3">
    <location>
        <begin position="21"/>
        <end position="682"/>
    </location>
</feature>
<evidence type="ECO:0000313" key="4">
    <source>
        <dbReference type="EMBL" id="EGO25709.1"/>
    </source>
</evidence>
<feature type="transmembrane region" description="Helical" evidence="2">
    <location>
        <begin position="116"/>
        <end position="134"/>
    </location>
</feature>
<dbReference type="Proteomes" id="UP000008064">
    <property type="component" value="Unassembled WGS sequence"/>
</dbReference>
<feature type="transmembrane region" description="Helical" evidence="2">
    <location>
        <begin position="308"/>
        <end position="328"/>
    </location>
</feature>
<feature type="signal peptide" evidence="3">
    <location>
        <begin position="1"/>
        <end position="20"/>
    </location>
</feature>
<accession>F8NTN8</accession>
<proteinExistence type="predicted"/>
<dbReference type="GeneID" id="18812738"/>
<feature type="transmembrane region" description="Helical" evidence="2">
    <location>
        <begin position="44"/>
        <end position="66"/>
    </location>
</feature>
<feature type="region of interest" description="Disordered" evidence="1">
    <location>
        <begin position="339"/>
        <end position="423"/>
    </location>
</feature>
<feature type="transmembrane region" description="Helical" evidence="2">
    <location>
        <begin position="73"/>
        <end position="96"/>
    </location>
</feature>
<keyword evidence="2" id="KW-0812">Transmembrane</keyword>
<evidence type="ECO:0008006" key="5">
    <source>
        <dbReference type="Google" id="ProtNLM"/>
    </source>
</evidence>
<feature type="region of interest" description="Disordered" evidence="1">
    <location>
        <begin position="556"/>
        <end position="578"/>
    </location>
</feature>
<evidence type="ECO:0000256" key="3">
    <source>
        <dbReference type="SAM" id="SignalP"/>
    </source>
</evidence>
<keyword evidence="2" id="KW-0472">Membrane</keyword>
<feature type="compositionally biased region" description="Low complexity" evidence="1">
    <location>
        <begin position="345"/>
        <end position="363"/>
    </location>
</feature>
<sequence length="682" mass="71526">MSPSLFTLPSSLLLLLPILALSLLALSLAPTNSTRVARSSLLPSYAFIASLGLFAALAGAFGVAATQLGPPDTFYLCALVFRVVLECLHTLSALIAPFLPSSSQQIPALLASTFQLILNVALLLLPILIIAFPFGTPTLTSSSQDGASTRYLFPKYREETVIATSTTSQVSPTHPWPEPDIEAGQRPEFKPASKYSSPHSPTLCTWPFPGTLGHDRAHGFGSTQPVKGVCEIDTKNPVMASMPRIRTDLKADVTSRRGKASIPMSISFVLAQIFALAVTAMSLGNVVLSGGDVGMGGTETGIEVNLDIARGVFLAMWAAGMLFSLFFVHYRSGPPLSIDEDDDFPSPTSTMSTLMSPMTPGTPAGQGPSQMHSPNQSPSKSSTMSRDKTQSQGEMRGPCEYQNQSTQSGGQTQGQDKSAWGFSYPRVSKPISMTSLRSSFGLNPRSHSMRSSSTRGADGRCVKGGKGRRGAKADTPPTSDSDSDFCSLRDPFASPPVVPVVSVASCTPPPRARRTAPELELGDTIYAGAGWAGCGGVGGGVGGWVGGVKPQYRFEAPGSAARDRSRHQHGGSGQSFSGGLGLNFGMGLKTRSAAKTLMSAGQMQMPRRVRKKASGALGGGGSGGGINLNLKGGAKGSGSTDASEDLEVFDAEEAWLAQLLLKTLVGDEQARVEKEKEMEVGV</sequence>
<dbReference type="KEGG" id="sla:SERLADRAFT_407991"/>
<feature type="compositionally biased region" description="Low complexity" evidence="1">
    <location>
        <begin position="404"/>
        <end position="415"/>
    </location>
</feature>
<evidence type="ECO:0000256" key="1">
    <source>
        <dbReference type="SAM" id="MobiDB-lite"/>
    </source>
</evidence>
<organism>
    <name type="scientific">Serpula lacrymans var. lacrymans (strain S7.9)</name>
    <name type="common">Dry rot fungus</name>
    <dbReference type="NCBI Taxonomy" id="578457"/>
    <lineage>
        <taxon>Eukaryota</taxon>
        <taxon>Fungi</taxon>
        <taxon>Dikarya</taxon>
        <taxon>Basidiomycota</taxon>
        <taxon>Agaricomycotina</taxon>
        <taxon>Agaricomycetes</taxon>
        <taxon>Agaricomycetidae</taxon>
        <taxon>Boletales</taxon>
        <taxon>Coniophorineae</taxon>
        <taxon>Serpulaceae</taxon>
        <taxon>Serpula</taxon>
    </lineage>
</organism>
<feature type="transmembrane region" description="Helical" evidence="2">
    <location>
        <begin position="266"/>
        <end position="288"/>
    </location>
</feature>
<feature type="compositionally biased region" description="Polar residues" evidence="1">
    <location>
        <begin position="435"/>
        <end position="455"/>
    </location>
</feature>
<feature type="region of interest" description="Disordered" evidence="1">
    <location>
        <begin position="435"/>
        <end position="486"/>
    </location>
</feature>
<dbReference type="EMBL" id="GL945433">
    <property type="protein sequence ID" value="EGO25709.1"/>
    <property type="molecule type" value="Genomic_DNA"/>
</dbReference>
<protein>
    <recommendedName>
        <fullName evidence="5">TRP C-terminal domain-containing protein</fullName>
    </recommendedName>
</protein>
<evidence type="ECO:0000256" key="2">
    <source>
        <dbReference type="SAM" id="Phobius"/>
    </source>
</evidence>
<keyword evidence="2" id="KW-1133">Transmembrane helix</keyword>
<dbReference type="AlphaFoldDB" id="F8NTN8"/>
<keyword evidence="3" id="KW-0732">Signal</keyword>